<feature type="binding site" evidence="10">
    <location>
        <begin position="45"/>
        <end position="52"/>
    </location>
    <ligand>
        <name>ATP</name>
        <dbReference type="ChEBI" id="CHEBI:30616"/>
    </ligand>
</feature>
<dbReference type="OrthoDB" id="9810135at2"/>
<dbReference type="InterPro" id="IPR013986">
    <property type="entry name" value="DExx_box_DNA_helicase_dom_sf"/>
</dbReference>
<name>A0A518GHW1_9PLAN</name>
<dbReference type="AlphaFoldDB" id="A0A518GHW1"/>
<dbReference type="InterPro" id="IPR000212">
    <property type="entry name" value="DNA_helicase_UvrD/REP"/>
</dbReference>
<evidence type="ECO:0000259" key="12">
    <source>
        <dbReference type="PROSITE" id="PS51217"/>
    </source>
</evidence>
<keyword evidence="6" id="KW-0413">Isomerase</keyword>
<evidence type="ECO:0000256" key="5">
    <source>
        <dbReference type="ARBA" id="ARBA00022840"/>
    </source>
</evidence>
<evidence type="ECO:0000256" key="3">
    <source>
        <dbReference type="ARBA" id="ARBA00022801"/>
    </source>
</evidence>
<dbReference type="RefSeq" id="WP_145293985.1">
    <property type="nucleotide sequence ID" value="NZ_CP036299.1"/>
</dbReference>
<evidence type="ECO:0000256" key="10">
    <source>
        <dbReference type="PROSITE-ProRule" id="PRU00560"/>
    </source>
</evidence>
<dbReference type="SUPFAM" id="SSF52540">
    <property type="entry name" value="P-loop containing nucleoside triphosphate hydrolases"/>
    <property type="match status" value="1"/>
</dbReference>
<dbReference type="PROSITE" id="PS51217">
    <property type="entry name" value="UVRD_HELICASE_CTER"/>
    <property type="match status" value="1"/>
</dbReference>
<dbReference type="PANTHER" id="PTHR11070:SF3">
    <property type="entry name" value="DNA 3'-5' HELICASE"/>
    <property type="match status" value="1"/>
</dbReference>
<gene>
    <name evidence="13" type="primary">uvrD1</name>
    <name evidence="13" type="ORF">Spb1_00440</name>
</gene>
<reference evidence="13 14" key="1">
    <citation type="submission" date="2019-02" db="EMBL/GenBank/DDBJ databases">
        <title>Deep-cultivation of Planctomycetes and their phenomic and genomic characterization uncovers novel biology.</title>
        <authorList>
            <person name="Wiegand S."/>
            <person name="Jogler M."/>
            <person name="Boedeker C."/>
            <person name="Pinto D."/>
            <person name="Vollmers J."/>
            <person name="Rivas-Marin E."/>
            <person name="Kohn T."/>
            <person name="Peeters S.H."/>
            <person name="Heuer A."/>
            <person name="Rast P."/>
            <person name="Oberbeckmann S."/>
            <person name="Bunk B."/>
            <person name="Jeske O."/>
            <person name="Meyerdierks A."/>
            <person name="Storesund J.E."/>
            <person name="Kallscheuer N."/>
            <person name="Luecker S."/>
            <person name="Lage O.M."/>
            <person name="Pohl T."/>
            <person name="Merkel B.J."/>
            <person name="Hornburger P."/>
            <person name="Mueller R.-W."/>
            <person name="Bruemmer F."/>
            <person name="Labrenz M."/>
            <person name="Spormann A.M."/>
            <person name="Op den Camp H."/>
            <person name="Overmann J."/>
            <person name="Amann R."/>
            <person name="Jetten M.S.M."/>
            <person name="Mascher T."/>
            <person name="Medema M.H."/>
            <person name="Devos D.P."/>
            <person name="Kaster A.-K."/>
            <person name="Ovreas L."/>
            <person name="Rohde M."/>
            <person name="Galperin M.Y."/>
            <person name="Jogler C."/>
        </authorList>
    </citation>
    <scope>NUCLEOTIDE SEQUENCE [LARGE SCALE GENOMIC DNA]</scope>
    <source>
        <strain evidence="13 14">Spb1</strain>
    </source>
</reference>
<dbReference type="GO" id="GO:0016887">
    <property type="term" value="F:ATP hydrolysis activity"/>
    <property type="evidence" value="ECO:0007669"/>
    <property type="project" value="RHEA"/>
</dbReference>
<accession>A0A518GHW1</accession>
<evidence type="ECO:0000313" key="13">
    <source>
        <dbReference type="EMBL" id="QDV28181.1"/>
    </source>
</evidence>
<dbReference type="Gene3D" id="1.10.486.10">
    <property type="entry name" value="PCRA, domain 4"/>
    <property type="match status" value="1"/>
</dbReference>
<comment type="similarity">
    <text evidence="1">Belongs to the helicase family. UvrD subfamily.</text>
</comment>
<protein>
    <recommendedName>
        <fullName evidence="8">DNA 3'-5' helicase</fullName>
        <ecNumber evidence="8">5.6.2.4</ecNumber>
    </recommendedName>
</protein>
<dbReference type="PANTHER" id="PTHR11070">
    <property type="entry name" value="UVRD / RECB / PCRA DNA HELICASE FAMILY MEMBER"/>
    <property type="match status" value="1"/>
</dbReference>
<dbReference type="KEGG" id="peh:Spb1_00440"/>
<sequence>MTTDSPQTASPPSVPLADLSRWQQDLNPEQRAAAQAGPAPLLIIAGAGTGKTTTLVHRVAHLIATGIDPGEILLLTFTRRAAAEMIRRVEQLLAVAAKTPGIARIHGRHVVGGTFHAIATRHLREFGQYLGLDADFTILDRSDAEDLMNQLRSELDITRQEKRFPLKGTCVEIYSRCVNTRQPLSLVLKETFPWCVEHEAGLKALFQLFTQRKEEQRILDYDDLLLFWLALLQDSPAAPLLRQRYKAVLVDEYQDTNALQGEIVRALRPDGQGLTVVGDDAQSIYSFRAATIENILRFDQEYPGTNVLTLSQNYRSSPEILAASNLVMSLATEGRQKQLWTNRPPQGKPLLVNCRDDNEQSTMVAERILELREMGVSLKGQAVLFRASHHSATLEIELSRRNIPFIKFGGLKFVEAAHVKDAMAMLRLAENPRDTVSALRVLLLLPGIGPKTARQLTERLGSGSSAFEPWREHTPAAATKIHWPVFVALLRTLVKGGQTTTPLPVQLAQVRQFLAPLLEQKYDHAPARLRDLEQLEIIAARYESRSQFLAELTLDPPTSTQDFAQDPLLDEDWITLSTIHSAKGLEWDAVYVLHAADGNIPADMATRNPREIEEERRLFYVALTRAKTHLQVYHPQRYYFHGKNQSDRHSYSQRTRFLPDDILTAWQIVTPRIHEPASQTHIANGLTTADVRKKIGRMWE</sequence>
<feature type="domain" description="UvrD-like helicase C-terminal" evidence="12">
    <location>
        <begin position="318"/>
        <end position="584"/>
    </location>
</feature>
<evidence type="ECO:0000256" key="2">
    <source>
        <dbReference type="ARBA" id="ARBA00022741"/>
    </source>
</evidence>
<keyword evidence="3 10" id="KW-0378">Hydrolase</keyword>
<proteinExistence type="inferred from homology"/>
<keyword evidence="2 10" id="KW-0547">Nucleotide-binding</keyword>
<dbReference type="GO" id="GO:0003677">
    <property type="term" value="F:DNA binding"/>
    <property type="evidence" value="ECO:0007669"/>
    <property type="project" value="InterPro"/>
</dbReference>
<dbReference type="GO" id="GO:0043138">
    <property type="term" value="F:3'-5' DNA helicase activity"/>
    <property type="evidence" value="ECO:0007669"/>
    <property type="project" value="UniProtKB-EC"/>
</dbReference>
<feature type="domain" description="UvrD-like helicase ATP-binding" evidence="11">
    <location>
        <begin position="24"/>
        <end position="317"/>
    </location>
</feature>
<dbReference type="Gene3D" id="1.10.10.160">
    <property type="match status" value="1"/>
</dbReference>
<dbReference type="Pfam" id="PF13361">
    <property type="entry name" value="UvrD_C"/>
    <property type="match status" value="2"/>
</dbReference>
<evidence type="ECO:0000313" key="14">
    <source>
        <dbReference type="Proteomes" id="UP000315349"/>
    </source>
</evidence>
<dbReference type="InterPro" id="IPR027417">
    <property type="entry name" value="P-loop_NTPase"/>
</dbReference>
<evidence type="ECO:0000256" key="8">
    <source>
        <dbReference type="ARBA" id="ARBA00034808"/>
    </source>
</evidence>
<evidence type="ECO:0000256" key="4">
    <source>
        <dbReference type="ARBA" id="ARBA00022806"/>
    </source>
</evidence>
<evidence type="ECO:0000256" key="6">
    <source>
        <dbReference type="ARBA" id="ARBA00023235"/>
    </source>
</evidence>
<dbReference type="GO" id="GO:0005524">
    <property type="term" value="F:ATP binding"/>
    <property type="evidence" value="ECO:0007669"/>
    <property type="project" value="UniProtKB-UniRule"/>
</dbReference>
<dbReference type="InterPro" id="IPR014017">
    <property type="entry name" value="DNA_helicase_UvrD-like_C"/>
</dbReference>
<keyword evidence="14" id="KW-1185">Reference proteome</keyword>
<dbReference type="GO" id="GO:0005829">
    <property type="term" value="C:cytosol"/>
    <property type="evidence" value="ECO:0007669"/>
    <property type="project" value="TreeGrafter"/>
</dbReference>
<comment type="catalytic activity">
    <reaction evidence="7">
        <text>Couples ATP hydrolysis with the unwinding of duplex DNA by translocating in the 3'-5' direction.</text>
        <dbReference type="EC" id="5.6.2.4"/>
    </reaction>
</comment>
<dbReference type="EMBL" id="CP036299">
    <property type="protein sequence ID" value="QDV28181.1"/>
    <property type="molecule type" value="Genomic_DNA"/>
</dbReference>
<dbReference type="CDD" id="cd17932">
    <property type="entry name" value="DEXQc_UvrD"/>
    <property type="match status" value="1"/>
</dbReference>
<evidence type="ECO:0000259" key="11">
    <source>
        <dbReference type="PROSITE" id="PS51198"/>
    </source>
</evidence>
<dbReference type="InterPro" id="IPR014016">
    <property type="entry name" value="UvrD-like_ATP-bd"/>
</dbReference>
<keyword evidence="5 10" id="KW-0067">ATP-binding</keyword>
<dbReference type="Pfam" id="PF00580">
    <property type="entry name" value="UvrD-helicase"/>
    <property type="match status" value="1"/>
</dbReference>
<evidence type="ECO:0000256" key="9">
    <source>
        <dbReference type="ARBA" id="ARBA00048988"/>
    </source>
</evidence>
<keyword evidence="4 10" id="KW-0347">Helicase</keyword>
<dbReference type="Proteomes" id="UP000315349">
    <property type="component" value="Chromosome"/>
</dbReference>
<organism evidence="13 14">
    <name type="scientific">Planctopirus ephydatiae</name>
    <dbReference type="NCBI Taxonomy" id="2528019"/>
    <lineage>
        <taxon>Bacteria</taxon>
        <taxon>Pseudomonadati</taxon>
        <taxon>Planctomycetota</taxon>
        <taxon>Planctomycetia</taxon>
        <taxon>Planctomycetales</taxon>
        <taxon>Planctomycetaceae</taxon>
        <taxon>Planctopirus</taxon>
    </lineage>
</organism>
<comment type="catalytic activity">
    <reaction evidence="9">
        <text>ATP + H2O = ADP + phosphate + H(+)</text>
        <dbReference type="Rhea" id="RHEA:13065"/>
        <dbReference type="ChEBI" id="CHEBI:15377"/>
        <dbReference type="ChEBI" id="CHEBI:15378"/>
        <dbReference type="ChEBI" id="CHEBI:30616"/>
        <dbReference type="ChEBI" id="CHEBI:43474"/>
        <dbReference type="ChEBI" id="CHEBI:456216"/>
        <dbReference type="EC" id="5.6.2.4"/>
    </reaction>
</comment>
<evidence type="ECO:0000256" key="7">
    <source>
        <dbReference type="ARBA" id="ARBA00034617"/>
    </source>
</evidence>
<dbReference type="EC" id="5.6.2.4" evidence="8"/>
<dbReference type="GO" id="GO:0000725">
    <property type="term" value="P:recombinational repair"/>
    <property type="evidence" value="ECO:0007669"/>
    <property type="project" value="TreeGrafter"/>
</dbReference>
<dbReference type="Gene3D" id="3.40.50.300">
    <property type="entry name" value="P-loop containing nucleotide triphosphate hydrolases"/>
    <property type="match status" value="2"/>
</dbReference>
<evidence type="ECO:0000256" key="1">
    <source>
        <dbReference type="ARBA" id="ARBA00009922"/>
    </source>
</evidence>
<dbReference type="PROSITE" id="PS51198">
    <property type="entry name" value="UVRD_HELICASE_ATP_BIND"/>
    <property type="match status" value="1"/>
</dbReference>